<feature type="signal peptide" evidence="1">
    <location>
        <begin position="1"/>
        <end position="19"/>
    </location>
</feature>
<comment type="caution">
    <text evidence="2">The sequence shown here is derived from an EMBL/GenBank/DDBJ whole genome shotgun (WGS) entry which is preliminary data.</text>
</comment>
<evidence type="ECO:0000313" key="3">
    <source>
        <dbReference type="Proteomes" id="UP000791440"/>
    </source>
</evidence>
<evidence type="ECO:0000313" key="2">
    <source>
        <dbReference type="EMBL" id="KAG6454592.1"/>
    </source>
</evidence>
<keyword evidence="3" id="KW-1185">Reference proteome</keyword>
<keyword evidence="1" id="KW-0732">Signal</keyword>
<organism evidence="2 3">
    <name type="scientific">Manduca sexta</name>
    <name type="common">Tobacco hawkmoth</name>
    <name type="synonym">Tobacco hornworm</name>
    <dbReference type="NCBI Taxonomy" id="7130"/>
    <lineage>
        <taxon>Eukaryota</taxon>
        <taxon>Metazoa</taxon>
        <taxon>Ecdysozoa</taxon>
        <taxon>Arthropoda</taxon>
        <taxon>Hexapoda</taxon>
        <taxon>Insecta</taxon>
        <taxon>Pterygota</taxon>
        <taxon>Neoptera</taxon>
        <taxon>Endopterygota</taxon>
        <taxon>Lepidoptera</taxon>
        <taxon>Glossata</taxon>
        <taxon>Ditrysia</taxon>
        <taxon>Bombycoidea</taxon>
        <taxon>Sphingidae</taxon>
        <taxon>Sphinginae</taxon>
        <taxon>Sphingini</taxon>
        <taxon>Manduca</taxon>
    </lineage>
</organism>
<reference evidence="2" key="2">
    <citation type="submission" date="2020-12" db="EMBL/GenBank/DDBJ databases">
        <authorList>
            <person name="Kanost M."/>
        </authorList>
    </citation>
    <scope>NUCLEOTIDE SEQUENCE</scope>
</reference>
<evidence type="ECO:0000256" key="1">
    <source>
        <dbReference type="SAM" id="SignalP"/>
    </source>
</evidence>
<dbReference type="Proteomes" id="UP000791440">
    <property type="component" value="Unassembled WGS sequence"/>
</dbReference>
<sequence>MLWRFLEVLLLVPVILVEPRRLPKCVTGYMTDVQQWVDVEGRLTDSIDIENAIDLSTQMNPVSMLHQKMNFFKFSDTRRVKYLSMAKCWLSRIPPVFRITDPSGRWLSDTVEFMTFYGNFFVEVDLPGEHYYVSMNASGAREAEFVSTYQPAQSKRILYHQYFAV</sequence>
<dbReference type="EMBL" id="JH668470">
    <property type="protein sequence ID" value="KAG6454592.1"/>
    <property type="molecule type" value="Genomic_DNA"/>
</dbReference>
<feature type="chain" id="PRO_5036817630" evidence="1">
    <location>
        <begin position="20"/>
        <end position="165"/>
    </location>
</feature>
<gene>
    <name evidence="2" type="ORF">O3G_MSEX008775</name>
</gene>
<protein>
    <submittedName>
        <fullName evidence="2">Uncharacterized protein</fullName>
    </submittedName>
</protein>
<reference evidence="2" key="1">
    <citation type="journal article" date="2016" name="Insect Biochem. Mol. Biol.">
        <title>Multifaceted biological insights from a draft genome sequence of the tobacco hornworm moth, Manduca sexta.</title>
        <authorList>
            <person name="Kanost M.R."/>
            <person name="Arrese E.L."/>
            <person name="Cao X."/>
            <person name="Chen Y.R."/>
            <person name="Chellapilla S."/>
            <person name="Goldsmith M.R."/>
            <person name="Grosse-Wilde E."/>
            <person name="Heckel D.G."/>
            <person name="Herndon N."/>
            <person name="Jiang H."/>
            <person name="Papanicolaou A."/>
            <person name="Qu J."/>
            <person name="Soulages J.L."/>
            <person name="Vogel H."/>
            <person name="Walters J."/>
            <person name="Waterhouse R.M."/>
            <person name="Ahn S.J."/>
            <person name="Almeida F.C."/>
            <person name="An C."/>
            <person name="Aqrawi P."/>
            <person name="Bretschneider A."/>
            <person name="Bryant W.B."/>
            <person name="Bucks S."/>
            <person name="Chao H."/>
            <person name="Chevignon G."/>
            <person name="Christen J.M."/>
            <person name="Clarke D.F."/>
            <person name="Dittmer N.T."/>
            <person name="Ferguson L.C.F."/>
            <person name="Garavelou S."/>
            <person name="Gordon K.H.J."/>
            <person name="Gunaratna R.T."/>
            <person name="Han Y."/>
            <person name="Hauser F."/>
            <person name="He Y."/>
            <person name="Heidel-Fischer H."/>
            <person name="Hirsh A."/>
            <person name="Hu Y."/>
            <person name="Jiang H."/>
            <person name="Kalra D."/>
            <person name="Klinner C."/>
            <person name="Konig C."/>
            <person name="Kovar C."/>
            <person name="Kroll A.R."/>
            <person name="Kuwar S.S."/>
            <person name="Lee S.L."/>
            <person name="Lehman R."/>
            <person name="Li K."/>
            <person name="Li Z."/>
            <person name="Liang H."/>
            <person name="Lovelace S."/>
            <person name="Lu Z."/>
            <person name="Mansfield J.H."/>
            <person name="McCulloch K.J."/>
            <person name="Mathew T."/>
            <person name="Morton B."/>
            <person name="Muzny D.M."/>
            <person name="Neunemann D."/>
            <person name="Ongeri F."/>
            <person name="Pauchet Y."/>
            <person name="Pu L.L."/>
            <person name="Pyrousis I."/>
            <person name="Rao X.J."/>
            <person name="Redding A."/>
            <person name="Roesel C."/>
            <person name="Sanchez-Gracia A."/>
            <person name="Schaack S."/>
            <person name="Shukla A."/>
            <person name="Tetreau G."/>
            <person name="Wang Y."/>
            <person name="Xiong G.H."/>
            <person name="Traut W."/>
            <person name="Walsh T.K."/>
            <person name="Worley K.C."/>
            <person name="Wu D."/>
            <person name="Wu W."/>
            <person name="Wu Y.Q."/>
            <person name="Zhang X."/>
            <person name="Zou Z."/>
            <person name="Zucker H."/>
            <person name="Briscoe A.D."/>
            <person name="Burmester T."/>
            <person name="Clem R.J."/>
            <person name="Feyereisen R."/>
            <person name="Grimmelikhuijzen C.J.P."/>
            <person name="Hamodrakas S.J."/>
            <person name="Hansson B.S."/>
            <person name="Huguet E."/>
            <person name="Jermiin L.S."/>
            <person name="Lan Q."/>
            <person name="Lehman H.K."/>
            <person name="Lorenzen M."/>
            <person name="Merzendorfer H."/>
            <person name="Michalopoulos I."/>
            <person name="Morton D.B."/>
            <person name="Muthukrishnan S."/>
            <person name="Oakeshott J.G."/>
            <person name="Palmer W."/>
            <person name="Park Y."/>
            <person name="Passarelli A.L."/>
            <person name="Rozas J."/>
            <person name="Schwartz L.M."/>
            <person name="Smith W."/>
            <person name="Southgate A."/>
            <person name="Vilcinskas A."/>
            <person name="Vogt R."/>
            <person name="Wang P."/>
            <person name="Werren J."/>
            <person name="Yu X.Q."/>
            <person name="Zhou J.J."/>
            <person name="Brown S.J."/>
            <person name="Scherer S.E."/>
            <person name="Richards S."/>
            <person name="Blissard G.W."/>
        </authorList>
    </citation>
    <scope>NUCLEOTIDE SEQUENCE</scope>
</reference>
<accession>A0A921ZD46</accession>
<name>A0A921ZD46_MANSE</name>
<proteinExistence type="predicted"/>
<dbReference type="AlphaFoldDB" id="A0A921ZD46"/>